<sequence length="167" mass="19333">MGIEGLWSFLLKTGYEATLHYHSLICATSNPFNPFNCNAYIRFDVLGTLHPIIQNAYSNHSLDTAHKIMERELGKYGTPENLILYLDGDACEEKKHTHIYREEVRAKALMDAQQGLDELYQRVQSKSRVRKEQFVAVIKALDMAFHWSKEARESFAKYMRLIASSRM</sequence>
<protein>
    <submittedName>
        <fullName evidence="1">Uncharacterized protein</fullName>
    </submittedName>
</protein>
<dbReference type="GeneID" id="33561406"/>
<proteinExistence type="predicted"/>
<reference evidence="1 2" key="1">
    <citation type="submission" date="2016-07" db="EMBL/GenBank/DDBJ databases">
        <title>Pervasive Adenine N6-methylation of Active Genes in Fungi.</title>
        <authorList>
            <consortium name="DOE Joint Genome Institute"/>
            <person name="Mondo S.J."/>
            <person name="Dannebaum R.O."/>
            <person name="Kuo R.C."/>
            <person name="Labutti K."/>
            <person name="Haridas S."/>
            <person name="Kuo A."/>
            <person name="Salamov A."/>
            <person name="Ahrendt S.R."/>
            <person name="Lipzen A."/>
            <person name="Sullivan W."/>
            <person name="Andreopoulos W.B."/>
            <person name="Clum A."/>
            <person name="Lindquist E."/>
            <person name="Daum C."/>
            <person name="Ramamoorthy G.K."/>
            <person name="Gryganskyi A."/>
            <person name="Culley D."/>
            <person name="Magnuson J.K."/>
            <person name="James T.Y."/>
            <person name="O'Malley M.A."/>
            <person name="Stajich J.E."/>
            <person name="Spatafora J.W."/>
            <person name="Visel A."/>
            <person name="Grigoriev I.V."/>
        </authorList>
    </citation>
    <scope>NUCLEOTIDE SEQUENCE [LARGE SCALE GENOMIC DNA]</scope>
    <source>
        <strain evidence="1 2">NRRL 3116</strain>
    </source>
</reference>
<gene>
    <name evidence="1" type="ORF">BCR41DRAFT_145349</name>
</gene>
<dbReference type="Proteomes" id="UP000193648">
    <property type="component" value="Unassembled WGS sequence"/>
</dbReference>
<evidence type="ECO:0000313" key="1">
    <source>
        <dbReference type="EMBL" id="ORZ08509.1"/>
    </source>
</evidence>
<dbReference type="OrthoDB" id="2433063at2759"/>
<dbReference type="EMBL" id="MCFF01000037">
    <property type="protein sequence ID" value="ORZ08509.1"/>
    <property type="molecule type" value="Genomic_DNA"/>
</dbReference>
<name>A0A1Y2GEB3_9FUNG</name>
<organism evidence="1 2">
    <name type="scientific">Lobosporangium transversale</name>
    <dbReference type="NCBI Taxonomy" id="64571"/>
    <lineage>
        <taxon>Eukaryota</taxon>
        <taxon>Fungi</taxon>
        <taxon>Fungi incertae sedis</taxon>
        <taxon>Mucoromycota</taxon>
        <taxon>Mortierellomycotina</taxon>
        <taxon>Mortierellomycetes</taxon>
        <taxon>Mortierellales</taxon>
        <taxon>Mortierellaceae</taxon>
        <taxon>Lobosporangium</taxon>
    </lineage>
</organism>
<dbReference type="Gene3D" id="3.40.50.1010">
    <property type="entry name" value="5'-nuclease"/>
    <property type="match status" value="1"/>
</dbReference>
<dbReference type="AlphaFoldDB" id="A0A1Y2GEB3"/>
<dbReference type="InParanoid" id="A0A1Y2GEB3"/>
<evidence type="ECO:0000313" key="2">
    <source>
        <dbReference type="Proteomes" id="UP000193648"/>
    </source>
</evidence>
<accession>A0A1Y2GEB3</accession>
<keyword evidence="2" id="KW-1185">Reference proteome</keyword>
<comment type="caution">
    <text evidence="1">The sequence shown here is derived from an EMBL/GenBank/DDBJ whole genome shotgun (WGS) entry which is preliminary data.</text>
</comment>
<dbReference type="RefSeq" id="XP_021878437.1">
    <property type="nucleotide sequence ID" value="XM_022019561.1"/>
</dbReference>